<dbReference type="EMBL" id="QPJJ01000013">
    <property type="protein sequence ID" value="RCW64591.1"/>
    <property type="molecule type" value="Genomic_DNA"/>
</dbReference>
<keyword evidence="5" id="KW-1133">Transmembrane helix</keyword>
<dbReference type="GO" id="GO:0009847">
    <property type="term" value="P:spore germination"/>
    <property type="evidence" value="ECO:0007669"/>
    <property type="project" value="UniProtKB-UniRule"/>
</dbReference>
<evidence type="ECO:0000313" key="6">
    <source>
        <dbReference type="EMBL" id="RCW64591.1"/>
    </source>
</evidence>
<feature type="transmembrane region" description="Helical" evidence="5">
    <location>
        <begin position="423"/>
        <end position="446"/>
    </location>
</feature>
<organism evidence="6 7">
    <name type="scientific">Saliterribacillus persicus</name>
    <dbReference type="NCBI Taxonomy" id="930114"/>
    <lineage>
        <taxon>Bacteria</taxon>
        <taxon>Bacillati</taxon>
        <taxon>Bacillota</taxon>
        <taxon>Bacilli</taxon>
        <taxon>Bacillales</taxon>
        <taxon>Bacillaceae</taxon>
        <taxon>Saliterribacillus</taxon>
    </lineage>
</organism>
<proteinExistence type="inferred from homology"/>
<dbReference type="GO" id="GO:0005886">
    <property type="term" value="C:plasma membrane"/>
    <property type="evidence" value="ECO:0007669"/>
    <property type="project" value="UniProtKB-SubCell"/>
</dbReference>
<sequence>MSPFFQAEKSTSETDMPIPTSISNRLEINIEQMKELFSFKVNKDFSYRSFVIHFNKKQATIFYYSSIVNGDKINETILKPLLEEDGRDLSNIITIENLLVLNDYKQIIKHINSGKAVLFVDGDSSVYSLDVADFQHRVITKAENESVIKGPQDAFTESLNVNLSLIRKQMHDRQLISEGMQVGVRSKSEINLLYVKDLVNEEILNNVKKRIEDISVDSIRNVELLEQYLEERPYSIVPTILYTERPDKATAYLEDGFIVILMDTSSACLIVPVTFWSFFHSPEDNYLRYLYGNFSRMIRLLCFYLTTMISATYVAISNFHSEMIPPDLLLAITASREYVPFPLIFEVLIMEIAFEIIREAGIRIPNPLGPTIGIVGALILGQAAVEANIISPIIVIIAALSGLSSFAISDININFTVRLTKFIFILAAGLFGMLALIGVFLLWFMYLASIKSFGVSFFAPLSPHFKSANDTFFRKAIKKQIFRPGQIKPQDMTKRPKDSN</sequence>
<keyword evidence="3 4" id="KW-0472">Membrane</keyword>
<keyword evidence="5" id="KW-0812">Transmembrane</keyword>
<evidence type="ECO:0000256" key="4">
    <source>
        <dbReference type="PIRNR" id="PIRNR005690"/>
    </source>
</evidence>
<gene>
    <name evidence="6" type="ORF">DFR57_11378</name>
</gene>
<protein>
    <submittedName>
        <fullName evidence="6">Spore germination protein KA</fullName>
    </submittedName>
</protein>
<dbReference type="Pfam" id="PF03323">
    <property type="entry name" value="GerA"/>
    <property type="match status" value="1"/>
</dbReference>
<name>A0A368X9F8_9BACI</name>
<dbReference type="InterPro" id="IPR004995">
    <property type="entry name" value="Spore_Ger"/>
</dbReference>
<feature type="transmembrane region" description="Helical" evidence="5">
    <location>
        <begin position="300"/>
        <end position="319"/>
    </location>
</feature>
<dbReference type="PANTHER" id="PTHR22550">
    <property type="entry name" value="SPORE GERMINATION PROTEIN"/>
    <property type="match status" value="1"/>
</dbReference>
<dbReference type="AlphaFoldDB" id="A0A368X9F8"/>
<dbReference type="RefSeq" id="WP_245937484.1">
    <property type="nucleotide sequence ID" value="NZ_QPJJ01000013.1"/>
</dbReference>
<evidence type="ECO:0000256" key="5">
    <source>
        <dbReference type="SAM" id="Phobius"/>
    </source>
</evidence>
<feature type="transmembrane region" description="Helical" evidence="5">
    <location>
        <begin position="256"/>
        <end position="279"/>
    </location>
</feature>
<keyword evidence="7" id="KW-1185">Reference proteome</keyword>
<comment type="subcellular location">
    <subcellularLocation>
        <location evidence="4">Cell membrane</location>
    </subcellularLocation>
    <subcellularLocation>
        <location evidence="1">Membrane</location>
        <topology evidence="1">Multi-pass membrane protein</topology>
    </subcellularLocation>
</comment>
<accession>A0A368X9F8</accession>
<comment type="caution">
    <text evidence="6">The sequence shown here is derived from an EMBL/GenBank/DDBJ whole genome shotgun (WGS) entry which is preliminary data.</text>
</comment>
<evidence type="ECO:0000256" key="3">
    <source>
        <dbReference type="ARBA" id="ARBA00023136"/>
    </source>
</evidence>
<feature type="transmembrane region" description="Helical" evidence="5">
    <location>
        <begin position="389"/>
        <end position="411"/>
    </location>
</feature>
<evidence type="ECO:0000313" key="7">
    <source>
        <dbReference type="Proteomes" id="UP000252585"/>
    </source>
</evidence>
<comment type="similarity">
    <text evidence="2 4">Belongs to the GerABKA family.</text>
</comment>
<dbReference type="PANTHER" id="PTHR22550:SF5">
    <property type="entry name" value="LEUCINE ZIPPER PROTEIN 4"/>
    <property type="match status" value="1"/>
</dbReference>
<dbReference type="PIRSF" id="PIRSF005690">
    <property type="entry name" value="GerBA"/>
    <property type="match status" value="1"/>
</dbReference>
<evidence type="ECO:0000256" key="2">
    <source>
        <dbReference type="ARBA" id="ARBA00005278"/>
    </source>
</evidence>
<dbReference type="InterPro" id="IPR050768">
    <property type="entry name" value="UPF0353/GerABKA_families"/>
</dbReference>
<reference evidence="6 7" key="1">
    <citation type="submission" date="2018-07" db="EMBL/GenBank/DDBJ databases">
        <title>Genomic Encyclopedia of Type Strains, Phase IV (KMG-IV): sequencing the most valuable type-strain genomes for metagenomic binning, comparative biology and taxonomic classification.</title>
        <authorList>
            <person name="Goeker M."/>
        </authorList>
    </citation>
    <scope>NUCLEOTIDE SEQUENCE [LARGE SCALE GENOMIC DNA]</scope>
    <source>
        <strain evidence="6 7">DSM 27696</strain>
    </source>
</reference>
<evidence type="ECO:0000256" key="1">
    <source>
        <dbReference type="ARBA" id="ARBA00004141"/>
    </source>
</evidence>
<dbReference type="Proteomes" id="UP000252585">
    <property type="component" value="Unassembled WGS sequence"/>
</dbReference>